<dbReference type="SFLD" id="SFLDS00003">
    <property type="entry name" value="Haloacid_Dehalogenase"/>
    <property type="match status" value="1"/>
</dbReference>
<reference evidence="1 2" key="1">
    <citation type="submission" date="2019-07" db="EMBL/GenBank/DDBJ databases">
        <authorList>
            <person name="Park Y.J."/>
            <person name="Jeong S.E."/>
            <person name="Jung H.S."/>
        </authorList>
    </citation>
    <scope>NUCLEOTIDE SEQUENCE [LARGE SCALE GENOMIC DNA]</scope>
    <source>
        <strain evidence="2">P16(2019)</strain>
    </source>
</reference>
<dbReference type="GO" id="GO:0005829">
    <property type="term" value="C:cytosol"/>
    <property type="evidence" value="ECO:0007669"/>
    <property type="project" value="TreeGrafter"/>
</dbReference>
<accession>A0A554A138</accession>
<dbReference type="InterPro" id="IPR023214">
    <property type="entry name" value="HAD_sf"/>
</dbReference>
<dbReference type="InterPro" id="IPR006379">
    <property type="entry name" value="HAD-SF_hydro_IIB"/>
</dbReference>
<dbReference type="SUPFAM" id="SSF56784">
    <property type="entry name" value="HAD-like"/>
    <property type="match status" value="1"/>
</dbReference>
<dbReference type="OrthoDB" id="9790031at2"/>
<evidence type="ECO:0000313" key="1">
    <source>
        <dbReference type="EMBL" id="TSB47407.1"/>
    </source>
</evidence>
<dbReference type="GO" id="GO:0000287">
    <property type="term" value="F:magnesium ion binding"/>
    <property type="evidence" value="ECO:0007669"/>
    <property type="project" value="TreeGrafter"/>
</dbReference>
<proteinExistence type="predicted"/>
<evidence type="ECO:0000313" key="2">
    <source>
        <dbReference type="Proteomes" id="UP000318521"/>
    </source>
</evidence>
<protein>
    <submittedName>
        <fullName evidence="1">HAD-IIB family hydrolase</fullName>
    </submittedName>
</protein>
<keyword evidence="2" id="KW-1185">Reference proteome</keyword>
<dbReference type="Pfam" id="PF08282">
    <property type="entry name" value="Hydrolase_3"/>
    <property type="match status" value="1"/>
</dbReference>
<comment type="caution">
    <text evidence="1">The sequence shown here is derived from an EMBL/GenBank/DDBJ whole genome shotgun (WGS) entry which is preliminary data.</text>
</comment>
<dbReference type="InterPro" id="IPR036412">
    <property type="entry name" value="HAD-like_sf"/>
</dbReference>
<name>A0A554A138_9BACI</name>
<dbReference type="Gene3D" id="3.30.1240.10">
    <property type="match status" value="1"/>
</dbReference>
<organism evidence="1 2">
    <name type="scientific">Alkalicoccobacillus porphyridii</name>
    <dbReference type="NCBI Taxonomy" id="2597270"/>
    <lineage>
        <taxon>Bacteria</taxon>
        <taxon>Bacillati</taxon>
        <taxon>Bacillota</taxon>
        <taxon>Bacilli</taxon>
        <taxon>Bacillales</taxon>
        <taxon>Bacillaceae</taxon>
        <taxon>Alkalicoccobacillus</taxon>
    </lineage>
</organism>
<dbReference type="Proteomes" id="UP000318521">
    <property type="component" value="Unassembled WGS sequence"/>
</dbReference>
<dbReference type="GO" id="GO:0016791">
    <property type="term" value="F:phosphatase activity"/>
    <property type="evidence" value="ECO:0007669"/>
    <property type="project" value="TreeGrafter"/>
</dbReference>
<gene>
    <name evidence="1" type="ORF">FN960_06635</name>
</gene>
<dbReference type="Gene3D" id="3.40.50.1000">
    <property type="entry name" value="HAD superfamily/HAD-like"/>
    <property type="match status" value="1"/>
</dbReference>
<dbReference type="PANTHER" id="PTHR10000">
    <property type="entry name" value="PHOSPHOSERINE PHOSPHATASE"/>
    <property type="match status" value="1"/>
</dbReference>
<dbReference type="NCBIfam" id="TIGR01484">
    <property type="entry name" value="HAD-SF-IIB"/>
    <property type="match status" value="1"/>
</dbReference>
<dbReference type="PROSITE" id="PS01228">
    <property type="entry name" value="COF_1"/>
    <property type="match status" value="1"/>
</dbReference>
<dbReference type="PANTHER" id="PTHR10000:SF8">
    <property type="entry name" value="HAD SUPERFAMILY HYDROLASE-LIKE, TYPE 3"/>
    <property type="match status" value="1"/>
</dbReference>
<keyword evidence="1" id="KW-0378">Hydrolase</keyword>
<dbReference type="AlphaFoldDB" id="A0A554A138"/>
<sequence>MSMCKQVLISDLDGTLLNRNQQISQENKEAIKAFEVSGGKFTIATGRLLPSALPFIHKLDIQNPVILGNGTCIYCPKDKQMLRTYLLTDRDQEIDRLWKLRSERVAVLGYIGDRIIVPYRNELILQYEQKDNVQCEECLTSPSKLNKLLVIGEEIIDAQQAVGELLPEYVQSDSTYLELLPTGISKGRALQELRQMQIFAGSYITAVGDQLNDSSMLIEADYGYAVGNAHEALKAIASEITIHHEEHAIAAIIHAYCNIKRRS</sequence>
<dbReference type="EMBL" id="VLXZ01000003">
    <property type="protein sequence ID" value="TSB47407.1"/>
    <property type="molecule type" value="Genomic_DNA"/>
</dbReference>
<dbReference type="SFLD" id="SFLDG01140">
    <property type="entry name" value="C2.B:_Phosphomannomutase_and_P"/>
    <property type="match status" value="1"/>
</dbReference>